<evidence type="ECO:0000256" key="1">
    <source>
        <dbReference type="SAM" id="MobiDB-lite"/>
    </source>
</evidence>
<dbReference type="EMBL" id="BLXT01004835">
    <property type="protein sequence ID" value="GFO17547.1"/>
    <property type="molecule type" value="Genomic_DNA"/>
</dbReference>
<organism evidence="2 3">
    <name type="scientific">Plakobranchus ocellatus</name>
    <dbReference type="NCBI Taxonomy" id="259542"/>
    <lineage>
        <taxon>Eukaryota</taxon>
        <taxon>Metazoa</taxon>
        <taxon>Spiralia</taxon>
        <taxon>Lophotrochozoa</taxon>
        <taxon>Mollusca</taxon>
        <taxon>Gastropoda</taxon>
        <taxon>Heterobranchia</taxon>
        <taxon>Euthyneura</taxon>
        <taxon>Panpulmonata</taxon>
        <taxon>Sacoglossa</taxon>
        <taxon>Placobranchoidea</taxon>
        <taxon>Plakobranchidae</taxon>
        <taxon>Plakobranchus</taxon>
    </lineage>
</organism>
<keyword evidence="3" id="KW-1185">Reference proteome</keyword>
<comment type="caution">
    <text evidence="2">The sequence shown here is derived from an EMBL/GenBank/DDBJ whole genome shotgun (WGS) entry which is preliminary data.</text>
</comment>
<name>A0AAV4BEC9_9GAST</name>
<accession>A0AAV4BEC9</accession>
<dbReference type="AlphaFoldDB" id="A0AAV4BEC9"/>
<feature type="region of interest" description="Disordered" evidence="1">
    <location>
        <begin position="1"/>
        <end position="20"/>
    </location>
</feature>
<protein>
    <submittedName>
        <fullName evidence="2">Uncharacterized protein</fullName>
    </submittedName>
</protein>
<evidence type="ECO:0000313" key="2">
    <source>
        <dbReference type="EMBL" id="GFO17547.1"/>
    </source>
</evidence>
<reference evidence="2 3" key="1">
    <citation type="journal article" date="2021" name="Elife">
        <title>Chloroplast acquisition without the gene transfer in kleptoplastic sea slugs, Plakobranchus ocellatus.</title>
        <authorList>
            <person name="Maeda T."/>
            <person name="Takahashi S."/>
            <person name="Yoshida T."/>
            <person name="Shimamura S."/>
            <person name="Takaki Y."/>
            <person name="Nagai Y."/>
            <person name="Toyoda A."/>
            <person name="Suzuki Y."/>
            <person name="Arimoto A."/>
            <person name="Ishii H."/>
            <person name="Satoh N."/>
            <person name="Nishiyama T."/>
            <person name="Hasebe M."/>
            <person name="Maruyama T."/>
            <person name="Minagawa J."/>
            <person name="Obokata J."/>
            <person name="Shigenobu S."/>
        </authorList>
    </citation>
    <scope>NUCLEOTIDE SEQUENCE [LARGE SCALE GENOMIC DNA]</scope>
</reference>
<gene>
    <name evidence="2" type="ORF">PoB_004405200</name>
</gene>
<sequence length="81" mass="8605">MPRGLPRTGTMGRESESMGVQACPAFSSDEKGKTMLSLITAQLVPLAFCFIITGRFKGLGWAGYDYGEPAAGGRVHRHSGS</sequence>
<dbReference type="Proteomes" id="UP000735302">
    <property type="component" value="Unassembled WGS sequence"/>
</dbReference>
<proteinExistence type="predicted"/>
<evidence type="ECO:0000313" key="3">
    <source>
        <dbReference type="Proteomes" id="UP000735302"/>
    </source>
</evidence>